<feature type="transmembrane region" description="Helical" evidence="1">
    <location>
        <begin position="81"/>
        <end position="104"/>
    </location>
</feature>
<comment type="caution">
    <text evidence="2">The sequence shown here is derived from an EMBL/GenBank/DDBJ whole genome shotgun (WGS) entry which is preliminary data.</text>
</comment>
<feature type="transmembrane region" description="Helical" evidence="1">
    <location>
        <begin position="160"/>
        <end position="178"/>
    </location>
</feature>
<organism evidence="2 3">
    <name type="scientific">Bilifractor porci</name>
    <dbReference type="NCBI Taxonomy" id="2606636"/>
    <lineage>
        <taxon>Bacteria</taxon>
        <taxon>Bacillati</taxon>
        <taxon>Bacillota</taxon>
        <taxon>Clostridia</taxon>
        <taxon>Lachnospirales</taxon>
        <taxon>Lachnospiraceae</taxon>
        <taxon>Bilifractor</taxon>
    </lineage>
</organism>
<reference evidence="2 3" key="1">
    <citation type="submission" date="2019-08" db="EMBL/GenBank/DDBJ databases">
        <title>In-depth cultivation of the pig gut microbiome towards novel bacterial diversity and tailored functional studies.</title>
        <authorList>
            <person name="Wylensek D."/>
            <person name="Hitch T.C.A."/>
            <person name="Clavel T."/>
        </authorList>
    </citation>
    <scope>NUCLEOTIDE SEQUENCE [LARGE SCALE GENOMIC DNA]</scope>
    <source>
        <strain evidence="2 3">Oil+RF-744-WCA-WT-13</strain>
    </source>
</reference>
<gene>
    <name evidence="2" type="ORF">FYJ60_08810</name>
</gene>
<keyword evidence="1" id="KW-0472">Membrane</keyword>
<dbReference type="PANTHER" id="PTHR40078">
    <property type="entry name" value="INTEGRAL MEMBRANE PROTEIN-RELATED"/>
    <property type="match status" value="1"/>
</dbReference>
<keyword evidence="1" id="KW-1133">Transmembrane helix</keyword>
<name>A0A7X2P8Y3_9FIRM</name>
<evidence type="ECO:0008006" key="4">
    <source>
        <dbReference type="Google" id="ProtNLM"/>
    </source>
</evidence>
<accession>A0A7X2P8Y3</accession>
<evidence type="ECO:0000313" key="2">
    <source>
        <dbReference type="EMBL" id="MST82413.1"/>
    </source>
</evidence>
<sequence length="214" mass="23315">MRQKVLRRRLTAMLIGVFFIGTGVAGYRLGSFGTDAFTCMNLGISGYIRMTFGTWQLLLNIALLILVYITARENIGIGTIVNMVCTGYIADFYCWLVLSCLHITPGLGLRIVFLAVGVFCCAFGVAMSIEANIGLAPYDSIAFVIHKISGEKMTFRTGRVAADVLCVIIGVLFCLAGHNPLREIIGIGTLINAFFNGPMIQAFKDRLMKKAAIV</sequence>
<evidence type="ECO:0000313" key="3">
    <source>
        <dbReference type="Proteomes" id="UP000466864"/>
    </source>
</evidence>
<keyword evidence="1" id="KW-0812">Transmembrane</keyword>
<keyword evidence="3" id="KW-1185">Reference proteome</keyword>
<protein>
    <recommendedName>
        <fullName evidence="4">YitT family protein</fullName>
    </recommendedName>
</protein>
<dbReference type="PANTHER" id="PTHR40078:SF1">
    <property type="entry name" value="INTEGRAL MEMBRANE PROTEIN"/>
    <property type="match status" value="1"/>
</dbReference>
<dbReference type="EMBL" id="VUMV01000006">
    <property type="protein sequence ID" value="MST82413.1"/>
    <property type="molecule type" value="Genomic_DNA"/>
</dbReference>
<feature type="transmembrane region" description="Helical" evidence="1">
    <location>
        <begin position="110"/>
        <end position="129"/>
    </location>
</feature>
<feature type="transmembrane region" description="Helical" evidence="1">
    <location>
        <begin position="184"/>
        <end position="203"/>
    </location>
</feature>
<dbReference type="Proteomes" id="UP000466864">
    <property type="component" value="Unassembled WGS sequence"/>
</dbReference>
<proteinExistence type="predicted"/>
<dbReference type="InterPro" id="IPR038750">
    <property type="entry name" value="YczE/YyaS-like"/>
</dbReference>
<feature type="transmembrane region" description="Helical" evidence="1">
    <location>
        <begin position="12"/>
        <end position="30"/>
    </location>
</feature>
<dbReference type="Pfam" id="PF19700">
    <property type="entry name" value="DUF6198"/>
    <property type="match status" value="1"/>
</dbReference>
<evidence type="ECO:0000256" key="1">
    <source>
        <dbReference type="SAM" id="Phobius"/>
    </source>
</evidence>
<dbReference type="AlphaFoldDB" id="A0A7X2P8Y3"/>
<feature type="transmembrane region" description="Helical" evidence="1">
    <location>
        <begin position="50"/>
        <end position="69"/>
    </location>
</feature>